<dbReference type="Gene3D" id="3.40.50.850">
    <property type="entry name" value="Isochorismatase-like"/>
    <property type="match status" value="1"/>
</dbReference>
<protein>
    <submittedName>
        <fullName evidence="3">Cysteine hydrolase</fullName>
    </submittedName>
</protein>
<dbReference type="RefSeq" id="WP_281780056.1">
    <property type="nucleotide sequence ID" value="NZ_AP027041.1"/>
</dbReference>
<dbReference type="PANTHER" id="PTHR43540">
    <property type="entry name" value="PEROXYUREIDOACRYLATE/UREIDOACRYLATE AMIDOHYDROLASE-RELATED"/>
    <property type="match status" value="1"/>
</dbReference>
<reference evidence="3 4" key="1">
    <citation type="journal article" date="2023" name="Int. J. Syst. Evol. Microbiol.">
        <title>Physiological and genomic analyses of cobalamin (vitamin B12)-auxotrophy of Lysobacter auxotrophicus sp. nov., a methionine-auxotrophic chitinolytic bacterium isolated from chitin-treated soil.</title>
        <authorList>
            <person name="Saito A."/>
            <person name="Dohra H."/>
            <person name="Hamada M."/>
            <person name="Moriuchi R."/>
            <person name="Kotsuchibashi Y."/>
            <person name="Mori K."/>
        </authorList>
    </citation>
    <scope>NUCLEOTIDE SEQUENCE [LARGE SCALE GENOMIC DNA]</scope>
    <source>
        <strain evidence="3 4">5-21a</strain>
    </source>
</reference>
<proteinExistence type="predicted"/>
<evidence type="ECO:0000313" key="3">
    <source>
        <dbReference type="EMBL" id="BDU18182.1"/>
    </source>
</evidence>
<keyword evidence="1 3" id="KW-0378">Hydrolase</keyword>
<dbReference type="GO" id="GO:0016787">
    <property type="term" value="F:hydrolase activity"/>
    <property type="evidence" value="ECO:0007669"/>
    <property type="project" value="UniProtKB-KW"/>
</dbReference>
<evidence type="ECO:0000259" key="2">
    <source>
        <dbReference type="Pfam" id="PF00857"/>
    </source>
</evidence>
<accession>A0ABN6UP53</accession>
<evidence type="ECO:0000256" key="1">
    <source>
        <dbReference type="ARBA" id="ARBA00022801"/>
    </source>
</evidence>
<dbReference type="InterPro" id="IPR036380">
    <property type="entry name" value="Isochorismatase-like_sf"/>
</dbReference>
<feature type="domain" description="Isochorismatase-like" evidence="2">
    <location>
        <begin position="5"/>
        <end position="166"/>
    </location>
</feature>
<gene>
    <name evidence="3" type="ORF">LA521A_33830</name>
</gene>
<keyword evidence="4" id="KW-1185">Reference proteome</keyword>
<dbReference type="EMBL" id="AP027041">
    <property type="protein sequence ID" value="BDU18182.1"/>
    <property type="molecule type" value="Genomic_DNA"/>
</dbReference>
<dbReference type="Pfam" id="PF00857">
    <property type="entry name" value="Isochorismatase"/>
    <property type="match status" value="1"/>
</dbReference>
<dbReference type="InterPro" id="IPR000868">
    <property type="entry name" value="Isochorismatase-like_dom"/>
</dbReference>
<dbReference type="Proteomes" id="UP001317822">
    <property type="component" value="Chromosome"/>
</dbReference>
<organism evidence="3 4">
    <name type="scientific">Lysobacter auxotrophicus</name>
    <dbReference type="NCBI Taxonomy" id="2992573"/>
    <lineage>
        <taxon>Bacteria</taxon>
        <taxon>Pseudomonadati</taxon>
        <taxon>Pseudomonadota</taxon>
        <taxon>Gammaproteobacteria</taxon>
        <taxon>Lysobacterales</taxon>
        <taxon>Lysobacteraceae</taxon>
        <taxon>Lysobacter</taxon>
    </lineage>
</organism>
<dbReference type="InterPro" id="IPR050272">
    <property type="entry name" value="Isochorismatase-like_hydrls"/>
</dbReference>
<name>A0ABN6UP53_9GAMM</name>
<evidence type="ECO:0000313" key="4">
    <source>
        <dbReference type="Proteomes" id="UP001317822"/>
    </source>
</evidence>
<sequence length="181" mass="19903">MKGHALLIVDMINALDFPDGDKLLSTALPAARNIARLKQRLKPRGVPTIYVNDNYGQWRSDFKQVVARCAAEDSLGAPLVKLLHPDDDDFFVLKPERSGFRDTPLRMLLGKLGAKTLILTGVALDVCVFATATDADMHGFKLFVPSDCVASETPGRRTASLKLLRDSLQADTRPSRSITLR</sequence>
<dbReference type="CDD" id="cd00431">
    <property type="entry name" value="cysteine_hydrolases"/>
    <property type="match status" value="1"/>
</dbReference>
<dbReference type="SUPFAM" id="SSF52499">
    <property type="entry name" value="Isochorismatase-like hydrolases"/>
    <property type="match status" value="1"/>
</dbReference>
<dbReference type="PANTHER" id="PTHR43540:SF6">
    <property type="entry name" value="ISOCHORISMATASE-LIKE DOMAIN-CONTAINING PROTEIN"/>
    <property type="match status" value="1"/>
</dbReference>